<dbReference type="Gene3D" id="1.10.510.10">
    <property type="entry name" value="Transferase(Phosphotransferase) domain 1"/>
    <property type="match status" value="1"/>
</dbReference>
<dbReference type="GO" id="GO:0004674">
    <property type="term" value="F:protein serine/threonine kinase activity"/>
    <property type="evidence" value="ECO:0007669"/>
    <property type="project" value="UniProtKB-KW"/>
</dbReference>
<evidence type="ECO:0000256" key="4">
    <source>
        <dbReference type="ARBA" id="ARBA00022741"/>
    </source>
</evidence>
<evidence type="ECO:0000256" key="3">
    <source>
        <dbReference type="ARBA" id="ARBA00022679"/>
    </source>
</evidence>
<gene>
    <name evidence="9" type="ORF">A5726_14640</name>
</gene>
<evidence type="ECO:0000256" key="5">
    <source>
        <dbReference type="ARBA" id="ARBA00022777"/>
    </source>
</evidence>
<dbReference type="Gene3D" id="3.30.200.20">
    <property type="entry name" value="Phosphorylase Kinase, domain 1"/>
    <property type="match status" value="1"/>
</dbReference>
<dbReference type="EMBL" id="LZHX01000047">
    <property type="protein sequence ID" value="OBF21790.1"/>
    <property type="molecule type" value="Genomic_DNA"/>
</dbReference>
<evidence type="ECO:0000256" key="6">
    <source>
        <dbReference type="ARBA" id="ARBA00022840"/>
    </source>
</evidence>
<organism evidence="9 10">
    <name type="scientific">Mycolicibacterium conceptionense</name>
    <dbReference type="NCBI Taxonomy" id="451644"/>
    <lineage>
        <taxon>Bacteria</taxon>
        <taxon>Bacillati</taxon>
        <taxon>Actinomycetota</taxon>
        <taxon>Actinomycetes</taxon>
        <taxon>Mycobacteriales</taxon>
        <taxon>Mycobacteriaceae</taxon>
        <taxon>Mycolicibacterium</taxon>
    </lineage>
</organism>
<comment type="caution">
    <text evidence="9">The sequence shown here is derived from an EMBL/GenBank/DDBJ whole genome shotgun (WGS) entry which is preliminary data.</text>
</comment>
<evidence type="ECO:0000256" key="7">
    <source>
        <dbReference type="SAM" id="MobiDB-lite"/>
    </source>
</evidence>
<proteinExistence type="predicted"/>
<dbReference type="InterPro" id="IPR008271">
    <property type="entry name" value="Ser/Thr_kinase_AS"/>
</dbReference>
<evidence type="ECO:0000256" key="2">
    <source>
        <dbReference type="ARBA" id="ARBA00022527"/>
    </source>
</evidence>
<protein>
    <recommendedName>
        <fullName evidence="1">non-specific serine/threonine protein kinase</fullName>
        <ecNumber evidence="1">2.7.11.1</ecNumber>
    </recommendedName>
</protein>
<reference evidence="9 10" key="1">
    <citation type="submission" date="2016-06" db="EMBL/GenBank/DDBJ databases">
        <authorList>
            <person name="Kjaerup R.B."/>
            <person name="Dalgaard T.S."/>
            <person name="Juul-Madsen H.R."/>
        </authorList>
    </citation>
    <scope>NUCLEOTIDE SEQUENCE [LARGE SCALE GENOMIC DNA]</scope>
    <source>
        <strain evidence="9 10">ACS1953</strain>
    </source>
</reference>
<feature type="region of interest" description="Disordered" evidence="7">
    <location>
        <begin position="315"/>
        <end position="353"/>
    </location>
</feature>
<accession>A0A1A1VK45</accession>
<evidence type="ECO:0000313" key="10">
    <source>
        <dbReference type="Proteomes" id="UP000093779"/>
    </source>
</evidence>
<dbReference type="Pfam" id="PF00069">
    <property type="entry name" value="Pkinase"/>
    <property type="match status" value="1"/>
</dbReference>
<dbReference type="PROSITE" id="PS50011">
    <property type="entry name" value="PROTEIN_KINASE_DOM"/>
    <property type="match status" value="1"/>
</dbReference>
<feature type="compositionally biased region" description="Low complexity" evidence="7">
    <location>
        <begin position="315"/>
        <end position="335"/>
    </location>
</feature>
<dbReference type="Proteomes" id="UP000093779">
    <property type="component" value="Unassembled WGS sequence"/>
</dbReference>
<keyword evidence="4" id="KW-0547">Nucleotide-binding</keyword>
<name>A0A1A1VK45_9MYCO</name>
<dbReference type="InterPro" id="IPR000719">
    <property type="entry name" value="Prot_kinase_dom"/>
</dbReference>
<feature type="domain" description="Protein kinase" evidence="8">
    <location>
        <begin position="1"/>
        <end position="254"/>
    </location>
</feature>
<evidence type="ECO:0000259" key="8">
    <source>
        <dbReference type="PROSITE" id="PS50011"/>
    </source>
</evidence>
<keyword evidence="2" id="KW-0723">Serine/threonine-protein kinase</keyword>
<dbReference type="AlphaFoldDB" id="A0A1A1VK45"/>
<keyword evidence="5" id="KW-0418">Kinase</keyword>
<keyword evidence="6" id="KW-0067">ATP-binding</keyword>
<dbReference type="SMART" id="SM00220">
    <property type="entry name" value="S_TKc"/>
    <property type="match status" value="1"/>
</dbReference>
<evidence type="ECO:0000256" key="1">
    <source>
        <dbReference type="ARBA" id="ARBA00012513"/>
    </source>
</evidence>
<dbReference type="PANTHER" id="PTHR43289">
    <property type="entry name" value="MITOGEN-ACTIVATED PROTEIN KINASE KINASE KINASE 20-RELATED"/>
    <property type="match status" value="1"/>
</dbReference>
<evidence type="ECO:0000313" key="9">
    <source>
        <dbReference type="EMBL" id="OBF21790.1"/>
    </source>
</evidence>
<dbReference type="PROSITE" id="PS00108">
    <property type="entry name" value="PROTEIN_KINASE_ST"/>
    <property type="match status" value="1"/>
</dbReference>
<dbReference type="InterPro" id="IPR011009">
    <property type="entry name" value="Kinase-like_dom_sf"/>
</dbReference>
<dbReference type="GO" id="GO:0005524">
    <property type="term" value="F:ATP binding"/>
    <property type="evidence" value="ECO:0007669"/>
    <property type="project" value="UniProtKB-KW"/>
</dbReference>
<dbReference type="PANTHER" id="PTHR43289:SF6">
    <property type="entry name" value="SERINE_THREONINE-PROTEIN KINASE NEKL-3"/>
    <property type="match status" value="1"/>
</dbReference>
<feature type="region of interest" description="Disordered" evidence="7">
    <location>
        <begin position="260"/>
        <end position="284"/>
    </location>
</feature>
<dbReference type="GO" id="GO:0080090">
    <property type="term" value="P:regulation of primary metabolic process"/>
    <property type="evidence" value="ECO:0007669"/>
    <property type="project" value="UniProtKB-ARBA"/>
</dbReference>
<dbReference type="EC" id="2.7.11.1" evidence="1"/>
<sequence>MGEVYLAEHPRLPRYDALKLLRADISMDSSYQVRFAREADLAASLWHPHIVSVLDRGEADGRLWIAMCYVDGLNAGELLAQRYPGGMPTDLALRIIGAVGEALDYAHSKGLLHRDVKPANIMVSHPDSRGESQVMLADFGIARSLDDVSGLTTTNMTVGTVAYAAPEQLLGQDADGRADQYALAATAYHLLTGTQLFPFANPAVVISSHLSSAPPRLADTRPDLASLDWPLAVALAKKPADRFASCRDFTQALIQHAGPQISPAAPTQSASLPPPSTFAPAPSARRGRRMARVAGLAAAATLAVAGVTVLAIEQPWESSSPPSSESVSPDVSVAETAPAPNTGPLTGTYAADFGPETHITTGEVFDPKRRQGTLEIRSACSPSGCTAIAEAVAGPTLNSSLVFDDVGGQWIAVGTVPTSSAAITPALRDDCRDREFAPETWEVITLTPHDDGTLAGEYRVINGSNCSTSSTVALTRVADTDVAAIADPAALPARQPVPAEGFRGRYTMTQTLLNGAGGSVEVDFRTYCLRAQARCVSLGVLQPLDGRGGVYTFADGRWTSRFEGNPPCIVDDVPAPLKRSEEFDLPRPAPNPIPVIEGRGQEEVLDGSCVKPLTPYRLKMERTGD</sequence>
<keyword evidence="3" id="KW-0808">Transferase</keyword>
<dbReference type="SUPFAM" id="SSF56112">
    <property type="entry name" value="Protein kinase-like (PK-like)"/>
    <property type="match status" value="1"/>
</dbReference>
<dbReference type="CDD" id="cd14014">
    <property type="entry name" value="STKc_PknB_like"/>
    <property type="match status" value="1"/>
</dbReference>